<accession>A0ABT9CIQ0</accession>
<comment type="caution">
    <text evidence="1">The sequence shown here is derived from an EMBL/GenBank/DDBJ whole genome shotgun (WGS) entry which is preliminary data.</text>
</comment>
<name>A0ABT9CIQ0_9BACL</name>
<gene>
    <name evidence="1" type="ORF">Q5741_18570</name>
</gene>
<evidence type="ECO:0000313" key="2">
    <source>
        <dbReference type="Proteomes" id="UP001240171"/>
    </source>
</evidence>
<evidence type="ECO:0000313" key="1">
    <source>
        <dbReference type="EMBL" id="MDO7908408.1"/>
    </source>
</evidence>
<organism evidence="1 2">
    <name type="scientific">Paenibacillus lacisoli</name>
    <dbReference type="NCBI Taxonomy" id="3064525"/>
    <lineage>
        <taxon>Bacteria</taxon>
        <taxon>Bacillati</taxon>
        <taxon>Bacillota</taxon>
        <taxon>Bacilli</taxon>
        <taxon>Bacillales</taxon>
        <taxon>Paenibacillaceae</taxon>
        <taxon>Paenibacillus</taxon>
    </lineage>
</organism>
<dbReference type="InterPro" id="IPR036388">
    <property type="entry name" value="WH-like_DNA-bd_sf"/>
</dbReference>
<dbReference type="RefSeq" id="WP_305025628.1">
    <property type="nucleotide sequence ID" value="NZ_JAUQTB010000016.1"/>
</dbReference>
<dbReference type="InterPro" id="IPR036390">
    <property type="entry name" value="WH_DNA-bd_sf"/>
</dbReference>
<dbReference type="Proteomes" id="UP001240171">
    <property type="component" value="Unassembled WGS sequence"/>
</dbReference>
<proteinExistence type="predicted"/>
<dbReference type="Gene3D" id="1.10.10.10">
    <property type="entry name" value="Winged helix-like DNA-binding domain superfamily/Winged helix DNA-binding domain"/>
    <property type="match status" value="1"/>
</dbReference>
<sequence>MLSDLERKLLRILFNYSAQHRHMPSMQDLTSKTGKSKAEIMEALKGLEKSIYIAWENKASTQDIKLLEGWERQPKQSVKSTAPQGKIDYWTQY</sequence>
<dbReference type="SUPFAM" id="SSF46785">
    <property type="entry name" value="Winged helix' DNA-binding domain"/>
    <property type="match status" value="1"/>
</dbReference>
<keyword evidence="2" id="KW-1185">Reference proteome</keyword>
<reference evidence="1 2" key="1">
    <citation type="submission" date="2023-07" db="EMBL/GenBank/DDBJ databases">
        <title>Paenibacillus sp. JX-17 nov. isolated from soil.</title>
        <authorList>
            <person name="Wan Y."/>
            <person name="Liu B."/>
        </authorList>
    </citation>
    <scope>NUCLEOTIDE SEQUENCE [LARGE SCALE GENOMIC DNA]</scope>
    <source>
        <strain evidence="1 2">JX-17</strain>
    </source>
</reference>
<protein>
    <submittedName>
        <fullName evidence="1">Uncharacterized protein</fullName>
    </submittedName>
</protein>
<dbReference type="EMBL" id="JAUQTB010000016">
    <property type="protein sequence ID" value="MDO7908408.1"/>
    <property type="molecule type" value="Genomic_DNA"/>
</dbReference>